<sequence length="134" mass="14755">MIPCRRVLHCLDERLPTLSRSAQPSLASTLGSPYLSDCYDTLPPPTLGVRVRLNPASCSYLSRTWVKTCRTDSRCMVSLRGDTWTSPTAYVANGSAVGRRGVVVGERLRTHPAMSSDSLIPAATLERRLRHLSQ</sequence>
<evidence type="ECO:0000313" key="2">
    <source>
        <dbReference type="Proteomes" id="UP001586593"/>
    </source>
</evidence>
<evidence type="ECO:0000313" key="1">
    <source>
        <dbReference type="EMBL" id="KAL1852145.1"/>
    </source>
</evidence>
<accession>A0ABR3W3I2</accession>
<organism evidence="1 2">
    <name type="scientific">Phialemonium thermophilum</name>
    <dbReference type="NCBI Taxonomy" id="223376"/>
    <lineage>
        <taxon>Eukaryota</taxon>
        <taxon>Fungi</taxon>
        <taxon>Dikarya</taxon>
        <taxon>Ascomycota</taxon>
        <taxon>Pezizomycotina</taxon>
        <taxon>Sordariomycetes</taxon>
        <taxon>Sordariomycetidae</taxon>
        <taxon>Cephalothecales</taxon>
        <taxon>Cephalothecaceae</taxon>
        <taxon>Phialemonium</taxon>
    </lineage>
</organism>
<gene>
    <name evidence="1" type="ORF">VTK73DRAFT_9267</name>
</gene>
<dbReference type="EMBL" id="JAZHXJ010000750">
    <property type="protein sequence ID" value="KAL1852145.1"/>
    <property type="molecule type" value="Genomic_DNA"/>
</dbReference>
<reference evidence="1 2" key="1">
    <citation type="journal article" date="2024" name="Commun. Biol.">
        <title>Comparative genomic analysis of thermophilic fungi reveals convergent evolutionary adaptations and gene losses.</title>
        <authorList>
            <person name="Steindorff A.S."/>
            <person name="Aguilar-Pontes M.V."/>
            <person name="Robinson A.J."/>
            <person name="Andreopoulos B."/>
            <person name="LaButti K."/>
            <person name="Kuo A."/>
            <person name="Mondo S."/>
            <person name="Riley R."/>
            <person name="Otillar R."/>
            <person name="Haridas S."/>
            <person name="Lipzen A."/>
            <person name="Grimwood J."/>
            <person name="Schmutz J."/>
            <person name="Clum A."/>
            <person name="Reid I.D."/>
            <person name="Moisan M.C."/>
            <person name="Butler G."/>
            <person name="Nguyen T.T.M."/>
            <person name="Dewar K."/>
            <person name="Conant G."/>
            <person name="Drula E."/>
            <person name="Henrissat B."/>
            <person name="Hansel C."/>
            <person name="Singer S."/>
            <person name="Hutchinson M.I."/>
            <person name="de Vries R.P."/>
            <person name="Natvig D.O."/>
            <person name="Powell A.J."/>
            <person name="Tsang A."/>
            <person name="Grigoriev I.V."/>
        </authorList>
    </citation>
    <scope>NUCLEOTIDE SEQUENCE [LARGE SCALE GENOMIC DNA]</scope>
    <source>
        <strain evidence="1 2">ATCC 24622</strain>
    </source>
</reference>
<keyword evidence="2" id="KW-1185">Reference proteome</keyword>
<proteinExistence type="predicted"/>
<dbReference type="Proteomes" id="UP001586593">
    <property type="component" value="Unassembled WGS sequence"/>
</dbReference>
<comment type="caution">
    <text evidence="1">The sequence shown here is derived from an EMBL/GenBank/DDBJ whole genome shotgun (WGS) entry which is preliminary data.</text>
</comment>
<name>A0ABR3W3I2_9PEZI</name>
<protein>
    <submittedName>
        <fullName evidence="1">Uncharacterized protein</fullName>
    </submittedName>
</protein>